<keyword evidence="8" id="KW-1133">Transmembrane helix</keyword>
<dbReference type="GO" id="GO:0005506">
    <property type="term" value="F:iron ion binding"/>
    <property type="evidence" value="ECO:0007669"/>
    <property type="project" value="InterPro"/>
</dbReference>
<evidence type="ECO:0000256" key="10">
    <source>
        <dbReference type="ARBA" id="ARBA00023004"/>
    </source>
</evidence>
<comment type="cofactor">
    <cofactor evidence="1">
        <name>heme</name>
        <dbReference type="ChEBI" id="CHEBI:30413"/>
    </cofactor>
</comment>
<dbReference type="SUPFAM" id="SSF48264">
    <property type="entry name" value="Cytochrome P450"/>
    <property type="match status" value="1"/>
</dbReference>
<comment type="caution">
    <text evidence="14">The sequence shown here is derived from an EMBL/GenBank/DDBJ whole genome shotgun (WGS) entry which is preliminary data.</text>
</comment>
<dbReference type="GO" id="GO:0016020">
    <property type="term" value="C:membrane"/>
    <property type="evidence" value="ECO:0007669"/>
    <property type="project" value="UniProtKB-SubCell"/>
</dbReference>
<dbReference type="InterPro" id="IPR036396">
    <property type="entry name" value="Cyt_P450_sf"/>
</dbReference>
<evidence type="ECO:0000256" key="6">
    <source>
        <dbReference type="ARBA" id="ARBA00022692"/>
    </source>
</evidence>
<keyword evidence="10" id="KW-0408">Iron</keyword>
<evidence type="ECO:0000256" key="7">
    <source>
        <dbReference type="ARBA" id="ARBA00022723"/>
    </source>
</evidence>
<evidence type="ECO:0000256" key="1">
    <source>
        <dbReference type="ARBA" id="ARBA00001971"/>
    </source>
</evidence>
<comment type="subcellular location">
    <subcellularLocation>
        <location evidence="2">Membrane</location>
        <topology evidence="2">Single-pass membrane protein</topology>
    </subcellularLocation>
</comment>
<comment type="pathway">
    <text evidence="3">Secondary metabolite biosynthesis.</text>
</comment>
<organism evidence="14 15">
    <name type="scientific">Sphagnurus paluster</name>
    <dbReference type="NCBI Taxonomy" id="117069"/>
    <lineage>
        <taxon>Eukaryota</taxon>
        <taxon>Fungi</taxon>
        <taxon>Dikarya</taxon>
        <taxon>Basidiomycota</taxon>
        <taxon>Agaricomycotina</taxon>
        <taxon>Agaricomycetes</taxon>
        <taxon>Agaricomycetidae</taxon>
        <taxon>Agaricales</taxon>
        <taxon>Tricholomatineae</taxon>
        <taxon>Lyophyllaceae</taxon>
        <taxon>Sphagnurus</taxon>
    </lineage>
</organism>
<dbReference type="InterPro" id="IPR001128">
    <property type="entry name" value="Cyt_P450"/>
</dbReference>
<gene>
    <name evidence="14" type="ORF">H0H81_002873</name>
</gene>
<evidence type="ECO:0000256" key="3">
    <source>
        <dbReference type="ARBA" id="ARBA00005179"/>
    </source>
</evidence>
<dbReference type="Pfam" id="PF00067">
    <property type="entry name" value="p450"/>
    <property type="match status" value="1"/>
</dbReference>
<protein>
    <recommendedName>
        <fullName evidence="16">Cytochrome P450</fullName>
    </recommendedName>
</protein>
<dbReference type="InterPro" id="IPR050364">
    <property type="entry name" value="Cytochrome_P450_fung"/>
</dbReference>
<evidence type="ECO:0000256" key="5">
    <source>
        <dbReference type="ARBA" id="ARBA00022617"/>
    </source>
</evidence>
<proteinExistence type="inferred from homology"/>
<comment type="similarity">
    <text evidence="4">Belongs to the cytochrome P450 family.</text>
</comment>
<evidence type="ECO:0000256" key="8">
    <source>
        <dbReference type="ARBA" id="ARBA00022989"/>
    </source>
</evidence>
<accession>A0A9P7GT47</accession>
<dbReference type="Gene3D" id="1.10.630.10">
    <property type="entry name" value="Cytochrome P450"/>
    <property type="match status" value="1"/>
</dbReference>
<evidence type="ECO:0000313" key="15">
    <source>
        <dbReference type="Proteomes" id="UP000717328"/>
    </source>
</evidence>
<keyword evidence="7" id="KW-0479">Metal-binding</keyword>
<keyword evidence="15" id="KW-1185">Reference proteome</keyword>
<keyword evidence="5" id="KW-0349">Heme</keyword>
<dbReference type="InterPro" id="IPR002401">
    <property type="entry name" value="Cyt_P450_E_grp-I"/>
</dbReference>
<evidence type="ECO:0000256" key="9">
    <source>
        <dbReference type="ARBA" id="ARBA00023002"/>
    </source>
</evidence>
<dbReference type="PRINTS" id="PR00463">
    <property type="entry name" value="EP450I"/>
</dbReference>
<dbReference type="OrthoDB" id="2789670at2759"/>
<dbReference type="GO" id="GO:0004497">
    <property type="term" value="F:monooxygenase activity"/>
    <property type="evidence" value="ECO:0007669"/>
    <property type="project" value="UniProtKB-KW"/>
</dbReference>
<dbReference type="PANTHER" id="PTHR46300">
    <property type="entry name" value="P450, PUTATIVE (EUROFUNG)-RELATED-RELATED"/>
    <property type="match status" value="1"/>
</dbReference>
<keyword evidence="6" id="KW-0812">Transmembrane</keyword>
<evidence type="ECO:0000256" key="12">
    <source>
        <dbReference type="ARBA" id="ARBA00023136"/>
    </source>
</evidence>
<dbReference type="GO" id="GO:0020037">
    <property type="term" value="F:heme binding"/>
    <property type="evidence" value="ECO:0007669"/>
    <property type="project" value="InterPro"/>
</dbReference>
<evidence type="ECO:0000256" key="2">
    <source>
        <dbReference type="ARBA" id="ARBA00004167"/>
    </source>
</evidence>
<dbReference type="AlphaFoldDB" id="A0A9P7GT47"/>
<evidence type="ECO:0008006" key="16">
    <source>
        <dbReference type="Google" id="ProtNLM"/>
    </source>
</evidence>
<reference evidence="14" key="2">
    <citation type="submission" date="2021-10" db="EMBL/GenBank/DDBJ databases">
        <title>Phylogenomics reveals ancestral predisposition of the termite-cultivated fungus Termitomyces towards a domesticated lifestyle.</title>
        <authorList>
            <person name="Auxier B."/>
            <person name="Grum-Grzhimaylo A."/>
            <person name="Cardenas M.E."/>
            <person name="Lodge J.D."/>
            <person name="Laessoe T."/>
            <person name="Pedersen O."/>
            <person name="Smith M.E."/>
            <person name="Kuyper T.W."/>
            <person name="Franco-Molano E.A."/>
            <person name="Baroni T.J."/>
            <person name="Aanen D.K."/>
        </authorList>
    </citation>
    <scope>NUCLEOTIDE SEQUENCE</scope>
    <source>
        <strain evidence="14">D49</strain>
    </source>
</reference>
<dbReference type="Proteomes" id="UP000717328">
    <property type="component" value="Unassembled WGS sequence"/>
</dbReference>
<keyword evidence="13" id="KW-0325">Glycoprotein</keyword>
<dbReference type="GO" id="GO:0016705">
    <property type="term" value="F:oxidoreductase activity, acting on paired donors, with incorporation or reduction of molecular oxygen"/>
    <property type="evidence" value="ECO:0007669"/>
    <property type="project" value="InterPro"/>
</dbReference>
<keyword evidence="9" id="KW-0560">Oxidoreductase</keyword>
<evidence type="ECO:0000256" key="11">
    <source>
        <dbReference type="ARBA" id="ARBA00023033"/>
    </source>
</evidence>
<evidence type="ECO:0000313" key="14">
    <source>
        <dbReference type="EMBL" id="KAG5652975.1"/>
    </source>
</evidence>
<dbReference type="PANTHER" id="PTHR46300:SF2">
    <property type="entry name" value="CYTOCHROME P450 MONOOXYGENASE ALNH-RELATED"/>
    <property type="match status" value="1"/>
</dbReference>
<reference evidence="14" key="1">
    <citation type="submission" date="2021-02" db="EMBL/GenBank/DDBJ databases">
        <authorList>
            <person name="Nieuwenhuis M."/>
            <person name="Van De Peppel L.J.J."/>
        </authorList>
    </citation>
    <scope>NUCLEOTIDE SEQUENCE</scope>
    <source>
        <strain evidence="14">D49</strain>
    </source>
</reference>
<evidence type="ECO:0000256" key="4">
    <source>
        <dbReference type="ARBA" id="ARBA00010617"/>
    </source>
</evidence>
<keyword evidence="11" id="KW-0503">Monooxygenase</keyword>
<dbReference type="EMBL" id="JABCKI010000084">
    <property type="protein sequence ID" value="KAG5652975.1"/>
    <property type="molecule type" value="Genomic_DNA"/>
</dbReference>
<name>A0A9P7GT47_9AGAR</name>
<sequence>MEARTLAQNLLGDPKEKNNIVTRFPSSIILSIAYGHRVTSDKDRYVLLADEVSGAAATAGALGSSLLDFLPFLQYMPSWFPGTYYANYARKWAPKVKQFRDLPFEDVQRQMKEGTAKPCLLVSELETLGRGPIDGKTTIDDIKGASSLAYIGGVETTTSSLFIFILAMILHPECQARAQAELDAVVGSQRLPEFDDRDSLPYLECLLHETLRWHSPLPTGVPHFTVEDDVYRGMLIPKGSIIVGNARYDEEKDKPLGLLKILTNRAMSWDENIYANPFGFEPTRYLPAPLGRGEPRPVAHWGFGRR</sequence>
<evidence type="ECO:0000256" key="13">
    <source>
        <dbReference type="ARBA" id="ARBA00023180"/>
    </source>
</evidence>
<keyword evidence="12" id="KW-0472">Membrane</keyword>